<dbReference type="EMBL" id="FODT01000002">
    <property type="protein sequence ID" value="SEO31093.1"/>
    <property type="molecule type" value="Genomic_DNA"/>
</dbReference>
<organism evidence="2 3">
    <name type="scientific">Rhodopseudomonas pseudopalustris</name>
    <dbReference type="NCBI Taxonomy" id="1513892"/>
    <lineage>
        <taxon>Bacteria</taxon>
        <taxon>Pseudomonadati</taxon>
        <taxon>Pseudomonadota</taxon>
        <taxon>Alphaproteobacteria</taxon>
        <taxon>Hyphomicrobiales</taxon>
        <taxon>Nitrobacteraceae</taxon>
        <taxon>Rhodopseudomonas</taxon>
    </lineage>
</organism>
<keyword evidence="1" id="KW-0812">Transmembrane</keyword>
<keyword evidence="1" id="KW-0472">Membrane</keyword>
<name>A0A1H8NNZ9_9BRAD</name>
<dbReference type="Proteomes" id="UP000199615">
    <property type="component" value="Unassembled WGS sequence"/>
</dbReference>
<evidence type="ECO:0000313" key="3">
    <source>
        <dbReference type="Proteomes" id="UP000199615"/>
    </source>
</evidence>
<keyword evidence="1" id="KW-1133">Transmembrane helix</keyword>
<feature type="transmembrane region" description="Helical" evidence="1">
    <location>
        <begin position="62"/>
        <end position="88"/>
    </location>
</feature>
<protein>
    <submittedName>
        <fullName evidence="2">Uncharacterized protein</fullName>
    </submittedName>
</protein>
<keyword evidence="3" id="KW-1185">Reference proteome</keyword>
<dbReference type="OrthoDB" id="8141485at2"/>
<gene>
    <name evidence="2" type="ORF">SAMN05444123_102197</name>
</gene>
<evidence type="ECO:0000313" key="2">
    <source>
        <dbReference type="EMBL" id="SEO31093.1"/>
    </source>
</evidence>
<accession>A0A1H8NNZ9</accession>
<feature type="transmembrane region" description="Helical" evidence="1">
    <location>
        <begin position="21"/>
        <end position="42"/>
    </location>
</feature>
<reference evidence="3" key="1">
    <citation type="submission" date="2016-10" db="EMBL/GenBank/DDBJ databases">
        <authorList>
            <person name="Varghese N."/>
            <person name="Submissions S."/>
        </authorList>
    </citation>
    <scope>NUCLEOTIDE SEQUENCE [LARGE SCALE GENOMIC DNA]</scope>
    <source>
        <strain evidence="3">DSM 123</strain>
    </source>
</reference>
<proteinExistence type="predicted"/>
<sequence>MRAKKPSTRPRKLSPKAITRMIALASHATIGVAVGLGFAFIATRSEVFGIRRALATLDPSGFRAFDFAVTSALAFGIVATITGIALTFGEDD</sequence>
<dbReference type="AlphaFoldDB" id="A0A1H8NNZ9"/>
<dbReference type="RefSeq" id="WP_092681994.1">
    <property type="nucleotide sequence ID" value="NZ_FODT01000002.1"/>
</dbReference>
<evidence type="ECO:0000256" key="1">
    <source>
        <dbReference type="SAM" id="Phobius"/>
    </source>
</evidence>